<dbReference type="OrthoDB" id="6154284at2759"/>
<feature type="region of interest" description="Disordered" evidence="1">
    <location>
        <begin position="212"/>
        <end position="236"/>
    </location>
</feature>
<dbReference type="PANTHER" id="PTHR28635:SF1">
    <property type="entry name" value="TRANSMEMBRANE INNER EAR EXPRESSED PROTEIN"/>
    <property type="match status" value="1"/>
</dbReference>
<evidence type="ECO:0000256" key="2">
    <source>
        <dbReference type="SAM" id="Phobius"/>
    </source>
</evidence>
<gene>
    <name evidence="4" type="primary">LOC113205056</name>
</gene>
<evidence type="ECO:0000313" key="3">
    <source>
        <dbReference type="Proteomes" id="UP000504606"/>
    </source>
</evidence>
<accession>A0A9C6U0Z3</accession>
<dbReference type="KEGG" id="foc:113205056"/>
<feature type="transmembrane region" description="Helical" evidence="2">
    <location>
        <begin position="69"/>
        <end position="90"/>
    </location>
</feature>
<reference evidence="4" key="1">
    <citation type="submission" date="2025-08" db="UniProtKB">
        <authorList>
            <consortium name="RefSeq"/>
        </authorList>
    </citation>
    <scope>IDENTIFICATION</scope>
    <source>
        <tissue evidence="4">Whole organism</tissue>
    </source>
</reference>
<keyword evidence="2" id="KW-1133">Transmembrane helix</keyword>
<dbReference type="AlphaFoldDB" id="A0A9C6U0Z3"/>
<evidence type="ECO:0000256" key="1">
    <source>
        <dbReference type="SAM" id="MobiDB-lite"/>
    </source>
</evidence>
<sequence length="236" mass="25780">MDDPGRASPGAGDAQGTALGTGLDALLESTLGDYPMDCTLGGANCSTTTTIAPETDWLENEVVAGVKRWHILFMVVGAFCSLVIALCCCIRFRIPRTKQEIEADYVRKQITRKFQKQLRRIRNADMDDMDLKRARQRLRVQFKSDTESLAQSISSSANASVCNSPGGPRGETYRKASDIGVSIEDLIERRNSGLGARFSTLVGTLGRLRPRRGSTATIERANGDQPSNLRDARAEP</sequence>
<keyword evidence="3" id="KW-1185">Reference proteome</keyword>
<dbReference type="Proteomes" id="UP000504606">
    <property type="component" value="Unplaced"/>
</dbReference>
<dbReference type="InterPro" id="IPR032006">
    <property type="entry name" value="TMIE"/>
</dbReference>
<keyword evidence="2" id="KW-0472">Membrane</keyword>
<organism evidence="3 4">
    <name type="scientific">Frankliniella occidentalis</name>
    <name type="common">Western flower thrips</name>
    <name type="synonym">Euthrips occidentalis</name>
    <dbReference type="NCBI Taxonomy" id="133901"/>
    <lineage>
        <taxon>Eukaryota</taxon>
        <taxon>Metazoa</taxon>
        <taxon>Ecdysozoa</taxon>
        <taxon>Arthropoda</taxon>
        <taxon>Hexapoda</taxon>
        <taxon>Insecta</taxon>
        <taxon>Pterygota</taxon>
        <taxon>Neoptera</taxon>
        <taxon>Paraneoptera</taxon>
        <taxon>Thysanoptera</taxon>
        <taxon>Terebrantia</taxon>
        <taxon>Thripoidea</taxon>
        <taxon>Thripidae</taxon>
        <taxon>Frankliniella</taxon>
    </lineage>
</organism>
<evidence type="ECO:0000313" key="4">
    <source>
        <dbReference type="RefSeq" id="XP_052125411.1"/>
    </source>
</evidence>
<keyword evidence="2" id="KW-0812">Transmembrane</keyword>
<protein>
    <submittedName>
        <fullName evidence="4">Uncharacterized protein LOC113205056</fullName>
    </submittedName>
</protein>
<dbReference type="Pfam" id="PF16038">
    <property type="entry name" value="TMIE"/>
    <property type="match status" value="1"/>
</dbReference>
<dbReference type="GeneID" id="113205056"/>
<name>A0A9C6U0Z3_FRAOC</name>
<proteinExistence type="predicted"/>
<dbReference type="PANTHER" id="PTHR28635">
    <property type="entry name" value="TRANSMEMBRANE INNER EAR EXPRESSED PROTEIN"/>
    <property type="match status" value="1"/>
</dbReference>
<dbReference type="RefSeq" id="XP_052125411.1">
    <property type="nucleotide sequence ID" value="XM_052269451.1"/>
</dbReference>